<evidence type="ECO:0000313" key="3">
    <source>
        <dbReference type="Proteomes" id="UP001146351"/>
    </source>
</evidence>
<dbReference type="EMBL" id="JAPQKO010000008">
    <property type="protein sequence ID" value="KAJ5151730.1"/>
    <property type="molecule type" value="Genomic_DNA"/>
</dbReference>
<feature type="region of interest" description="Disordered" evidence="1">
    <location>
        <begin position="140"/>
        <end position="159"/>
    </location>
</feature>
<name>A0A9W9LF14_9EURO</name>
<feature type="compositionally biased region" description="Basic and acidic residues" evidence="1">
    <location>
        <begin position="186"/>
        <end position="215"/>
    </location>
</feature>
<gene>
    <name evidence="2" type="ORF">N7492_010025</name>
</gene>
<reference evidence="2" key="1">
    <citation type="submission" date="2022-11" db="EMBL/GenBank/DDBJ databases">
        <authorList>
            <person name="Petersen C."/>
        </authorList>
    </citation>
    <scope>NUCLEOTIDE SEQUENCE</scope>
    <source>
        <strain evidence="2">IBT 21917</strain>
    </source>
</reference>
<evidence type="ECO:0000313" key="2">
    <source>
        <dbReference type="EMBL" id="KAJ5151730.1"/>
    </source>
</evidence>
<dbReference type="AlphaFoldDB" id="A0A9W9LF14"/>
<keyword evidence="3" id="KW-1185">Reference proteome</keyword>
<feature type="region of interest" description="Disordered" evidence="1">
    <location>
        <begin position="178"/>
        <end position="215"/>
    </location>
</feature>
<reference evidence="2" key="2">
    <citation type="journal article" date="2023" name="IMA Fungus">
        <title>Comparative genomic study of the Penicillium genus elucidates a diverse pangenome and 15 lateral gene transfer events.</title>
        <authorList>
            <person name="Petersen C."/>
            <person name="Sorensen T."/>
            <person name="Nielsen M.R."/>
            <person name="Sondergaard T.E."/>
            <person name="Sorensen J.L."/>
            <person name="Fitzpatrick D.A."/>
            <person name="Frisvad J.C."/>
            <person name="Nielsen K.L."/>
        </authorList>
    </citation>
    <scope>NUCLEOTIDE SEQUENCE</scope>
    <source>
        <strain evidence="2">IBT 21917</strain>
    </source>
</reference>
<dbReference type="OrthoDB" id="4505357at2759"/>
<proteinExistence type="predicted"/>
<sequence length="215" mass="25040">MPDKAVQISPQTQEALKTDRTLRCLIQTKYRPEKPRRSAVVIPWAQSLAEKLSKAIVGDAGQETTGFSVQLNTIQMLDFRDIVYICHDVFLDDCDRGLRAEISENIHLKRPIHMITRKNKVFFIRRDERADARVHQQYMQRSSIDKGPRPFFHDSRHPPVFDENGRRLVEWEELTERHPAWMQQKDNPDNPDKPTKLSEEGKQENPVESGDLKGE</sequence>
<accession>A0A9W9LF14</accession>
<organism evidence="2 3">
    <name type="scientific">Penicillium capsulatum</name>
    <dbReference type="NCBI Taxonomy" id="69766"/>
    <lineage>
        <taxon>Eukaryota</taxon>
        <taxon>Fungi</taxon>
        <taxon>Dikarya</taxon>
        <taxon>Ascomycota</taxon>
        <taxon>Pezizomycotina</taxon>
        <taxon>Eurotiomycetes</taxon>
        <taxon>Eurotiomycetidae</taxon>
        <taxon>Eurotiales</taxon>
        <taxon>Aspergillaceae</taxon>
        <taxon>Penicillium</taxon>
    </lineage>
</organism>
<feature type="compositionally biased region" description="Basic and acidic residues" evidence="1">
    <location>
        <begin position="143"/>
        <end position="159"/>
    </location>
</feature>
<comment type="caution">
    <text evidence="2">The sequence shown here is derived from an EMBL/GenBank/DDBJ whole genome shotgun (WGS) entry which is preliminary data.</text>
</comment>
<evidence type="ECO:0000256" key="1">
    <source>
        <dbReference type="SAM" id="MobiDB-lite"/>
    </source>
</evidence>
<dbReference type="Proteomes" id="UP001146351">
    <property type="component" value="Unassembled WGS sequence"/>
</dbReference>
<protein>
    <submittedName>
        <fullName evidence="2">Uncharacterized protein</fullName>
    </submittedName>
</protein>